<dbReference type="GO" id="GO:0009035">
    <property type="term" value="F:type I site-specific deoxyribonuclease activity"/>
    <property type="evidence" value="ECO:0007669"/>
    <property type="project" value="UniProtKB-EC"/>
</dbReference>
<keyword evidence="8" id="KW-0378">Hydrolase</keyword>
<keyword evidence="4" id="KW-0540">Nuclease</keyword>
<dbReference type="Proteomes" id="UP000063991">
    <property type="component" value="Chromosome"/>
</dbReference>
<dbReference type="InterPro" id="IPR027417">
    <property type="entry name" value="P-loop_NTPase"/>
</dbReference>
<evidence type="ECO:0000256" key="5">
    <source>
        <dbReference type="ARBA" id="ARBA00022741"/>
    </source>
</evidence>
<dbReference type="InterPro" id="IPR040980">
    <property type="entry name" value="SWI2_SNF2"/>
</dbReference>
<evidence type="ECO:0000256" key="8">
    <source>
        <dbReference type="ARBA" id="ARBA00022801"/>
    </source>
</evidence>
<gene>
    <name evidence="12" type="ORF">AVL55_03745</name>
</gene>
<evidence type="ECO:0000256" key="6">
    <source>
        <dbReference type="ARBA" id="ARBA00022747"/>
    </source>
</evidence>
<accession>A0A126PWH9</accession>
<dbReference type="InterPro" id="IPR014001">
    <property type="entry name" value="Helicase_ATP-bd"/>
</dbReference>
<keyword evidence="5" id="KW-0547">Nucleotide-binding</keyword>
<keyword evidence="6" id="KW-0680">Restriction system</keyword>
<evidence type="ECO:0000313" key="13">
    <source>
        <dbReference type="Proteomes" id="UP000063991"/>
    </source>
</evidence>
<dbReference type="CDD" id="cd18800">
    <property type="entry name" value="SF2_C_EcoR124I-like"/>
    <property type="match status" value="1"/>
</dbReference>
<dbReference type="InterPro" id="IPR007409">
    <property type="entry name" value="Restrct_endonuc_type1_HsdR_N"/>
</dbReference>
<evidence type="ECO:0000256" key="7">
    <source>
        <dbReference type="ARBA" id="ARBA00022759"/>
    </source>
</evidence>
<proteinExistence type="inferred from homology"/>
<dbReference type="InterPro" id="IPR055180">
    <property type="entry name" value="HsdR_RecA-like_helicase_dom_2"/>
</dbReference>
<evidence type="ECO:0000256" key="4">
    <source>
        <dbReference type="ARBA" id="ARBA00022722"/>
    </source>
</evidence>
<evidence type="ECO:0000256" key="10">
    <source>
        <dbReference type="ARBA" id="ARBA00023125"/>
    </source>
</evidence>
<dbReference type="CDD" id="cd22332">
    <property type="entry name" value="HsdR_N"/>
    <property type="match status" value="1"/>
</dbReference>
<keyword evidence="10" id="KW-0238">DNA-binding</keyword>
<dbReference type="PANTHER" id="PTHR30195:SF15">
    <property type="entry name" value="TYPE I RESTRICTION ENZYME HINDI ENDONUCLEASE SUBUNIT"/>
    <property type="match status" value="1"/>
</dbReference>
<dbReference type="EMBL" id="CP014323">
    <property type="protein sequence ID" value="AMJ97351.1"/>
    <property type="molecule type" value="Genomic_DNA"/>
</dbReference>
<comment type="similarity">
    <text evidence="2">Belongs to the HsdR family.</text>
</comment>
<keyword evidence="7" id="KW-0255">Endonuclease</keyword>
<dbReference type="GO" id="GO:0003677">
    <property type="term" value="F:DNA binding"/>
    <property type="evidence" value="ECO:0007669"/>
    <property type="project" value="UniProtKB-KW"/>
</dbReference>
<dbReference type="GO" id="GO:0005524">
    <property type="term" value="F:ATP binding"/>
    <property type="evidence" value="ECO:0007669"/>
    <property type="project" value="UniProtKB-KW"/>
</dbReference>
<sequence length="1106" mass="126702">MSEYVFVEKPLLNQLTAMGWQVIEHSSSVIPNDPSISYRKHFRECVIQREFAKAISTLNIIDGQCWLTDAQIDGLYEDFTDFGVKSLLENNQEFMKRIKKWQVDENTVTGEQNPTVKIIDFDNWKANRFVAINQFRIDTPAGVKGCIVPDIVLFVNGLPLVVIECKDVNSFTSDPMNQSIEQLRRYADLREPEGSQLIEGEEKLFYTNQLMIGTYGDNAKFGTVTSTEEYYFNWKTIYPDDTPYVDPTTGKHRKQETLVQGMLHPRNLIDITNNFTLFMDAGKQRIKVVARYQQYRAVNKIIQRIRTGETSDERSGVVWHTQGSGKSLTMVFLVRKMRSTEDLKDYKVLMVNDRKDLDKQLGETADLTGEKVYRISSSDEVKTELCDDRSTLNMVMVHKFREADNRNTPDYLNEALGKSAAEPSSGYSSEVDKDSVVKLFESFGEVNPSDKVLIMIDEAHRTQKTGQDKASLSDNMFDAFPNATRLAFTGTPLIADHHNDPTWKRFGNNPDEPYIDEYKLQDAVDDGATLQILYEGKTADSAIYDKHGFDTKFENLFKERTDEEIAAIRKKYGATGDILEAEDRIEEISNDLVNHYIQKVLPSGFKAQVVCSSKQAALHYQKFIRKALNDWAEEEKQKSTEEQDKELLKQVEFLDAMVVISSDGTNEKASLVAARNESRKRNAVENFKKKFNYDKPDTGIGFLIVCDMLLTGFDAPIEQVMYIDKKLKEHNLLQTIARVNRTYPGKTVGYVVDYIGLTENLKEALSLYSGKDQKDILDTFKSVESEMPVLQSRYRQLIQLFEDKDISQIESLVQQKLTSDIERYKVTESVIQTLEDVKTRDSFNVYLKKFMQSMDIILPNKLAHPYKIPMYQFSHLQAKARERYKDDSINITGAGEKVRRLVSEHLISLGINPKVPPVELFSDKFISTLKEHKDDRAAASEMEHAIRKHCKVNEADDPVMYKRFSEKLDDILKKYNEQWDQMLLHLDALREEIDEGRGDDSSAGDPFTDLIVELAFDGSCQPSEMEAVKSIVEQILEIMANKIEGLNFWDRPNMVDELEGKIQEVFILSDVPALEGSFELVTTELLNLAKRRELDILSNRKQQDGN</sequence>
<dbReference type="EC" id="3.1.21.3" evidence="3"/>
<organism evidence="12 13">
    <name type="scientific">Alteromonas macleodii</name>
    <name type="common">Pseudoalteromonas macleodii</name>
    <dbReference type="NCBI Taxonomy" id="28108"/>
    <lineage>
        <taxon>Bacteria</taxon>
        <taxon>Pseudomonadati</taxon>
        <taxon>Pseudomonadota</taxon>
        <taxon>Gammaproteobacteria</taxon>
        <taxon>Alteromonadales</taxon>
        <taxon>Alteromonadaceae</taxon>
        <taxon>Alteromonas/Salinimonas group</taxon>
        <taxon>Alteromonas</taxon>
    </lineage>
</organism>
<dbReference type="Gene3D" id="3.40.50.300">
    <property type="entry name" value="P-loop containing nucleotide triphosphate hydrolases"/>
    <property type="match status" value="2"/>
</dbReference>
<protein>
    <recommendedName>
        <fullName evidence="3">type I site-specific deoxyribonuclease</fullName>
        <ecNumber evidence="3">3.1.21.3</ecNumber>
    </recommendedName>
</protein>
<reference evidence="12 13" key="1">
    <citation type="submission" date="2015-12" db="EMBL/GenBank/DDBJ databases">
        <authorList>
            <person name="Shamseldin A."/>
            <person name="Moawad H."/>
            <person name="Abd El-Rahim W.M."/>
            <person name="Sadowsky M.J."/>
        </authorList>
    </citation>
    <scope>NUCLEOTIDE SEQUENCE [LARGE SCALE GENOMIC DNA]</scope>
    <source>
        <strain evidence="12 13">D7</strain>
    </source>
</reference>
<dbReference type="Pfam" id="PF11867">
    <property type="entry name" value="T1RH-like_C"/>
    <property type="match status" value="1"/>
</dbReference>
<dbReference type="Gene3D" id="3.90.1570.50">
    <property type="match status" value="1"/>
</dbReference>
<keyword evidence="9" id="KW-0067">ATP-binding</keyword>
<dbReference type="OrthoDB" id="9758243at2"/>
<dbReference type="GO" id="GO:0009307">
    <property type="term" value="P:DNA restriction-modification system"/>
    <property type="evidence" value="ECO:0007669"/>
    <property type="project" value="UniProtKB-KW"/>
</dbReference>
<dbReference type="SUPFAM" id="SSF52540">
    <property type="entry name" value="P-loop containing nucleoside triphosphate hydrolases"/>
    <property type="match status" value="1"/>
</dbReference>
<dbReference type="Pfam" id="PF22679">
    <property type="entry name" value="T1R_D3-like"/>
    <property type="match status" value="1"/>
</dbReference>
<feature type="domain" description="Helicase ATP-binding" evidence="11">
    <location>
        <begin position="286"/>
        <end position="518"/>
    </location>
</feature>
<evidence type="ECO:0000313" key="12">
    <source>
        <dbReference type="EMBL" id="AMJ97351.1"/>
    </source>
</evidence>
<dbReference type="AlphaFoldDB" id="A0A126PWH9"/>
<dbReference type="REBASE" id="140539">
    <property type="entry name" value="AmaD7ORF3770P"/>
</dbReference>
<name>A0A126PWH9_ALTMA</name>
<evidence type="ECO:0000256" key="9">
    <source>
        <dbReference type="ARBA" id="ARBA00022840"/>
    </source>
</evidence>
<dbReference type="InterPro" id="IPR051268">
    <property type="entry name" value="Type-I_R_enzyme_R_subunit"/>
</dbReference>
<evidence type="ECO:0000256" key="2">
    <source>
        <dbReference type="ARBA" id="ARBA00008598"/>
    </source>
</evidence>
<dbReference type="SMART" id="SM00487">
    <property type="entry name" value="DEXDc"/>
    <property type="match status" value="1"/>
</dbReference>
<evidence type="ECO:0000259" key="11">
    <source>
        <dbReference type="SMART" id="SM00487"/>
    </source>
</evidence>
<dbReference type="Pfam" id="PF18766">
    <property type="entry name" value="SWI2_SNF2"/>
    <property type="match status" value="1"/>
</dbReference>
<dbReference type="PANTHER" id="PTHR30195">
    <property type="entry name" value="TYPE I SITE-SPECIFIC DEOXYRIBONUCLEASE PROTEIN SUBUNIT M AND R"/>
    <property type="match status" value="1"/>
</dbReference>
<evidence type="ECO:0000256" key="1">
    <source>
        <dbReference type="ARBA" id="ARBA00000851"/>
    </source>
</evidence>
<evidence type="ECO:0000256" key="3">
    <source>
        <dbReference type="ARBA" id="ARBA00012654"/>
    </source>
</evidence>
<dbReference type="Pfam" id="PF04313">
    <property type="entry name" value="HSDR_N"/>
    <property type="match status" value="1"/>
</dbReference>
<comment type="catalytic activity">
    <reaction evidence="1">
        <text>Endonucleolytic cleavage of DNA to give random double-stranded fragments with terminal 5'-phosphates, ATP is simultaneously hydrolyzed.</text>
        <dbReference type="EC" id="3.1.21.3"/>
    </reaction>
</comment>
<dbReference type="RefSeq" id="WP_061094284.1">
    <property type="nucleotide sequence ID" value="NZ_CP014323.1"/>
</dbReference>
<dbReference type="InterPro" id="IPR021810">
    <property type="entry name" value="T1RH-like_C"/>
</dbReference>